<keyword evidence="8" id="KW-0862">Zinc</keyword>
<protein>
    <submittedName>
        <fullName evidence="17">Uncharacterized protein</fullName>
    </submittedName>
</protein>
<dbReference type="PROSITE" id="PS51066">
    <property type="entry name" value="ZF_FPG_2"/>
    <property type="match status" value="1"/>
</dbReference>
<dbReference type="EMBL" id="PFMD01000013">
    <property type="protein sequence ID" value="PIY97120.1"/>
    <property type="molecule type" value="Genomic_DNA"/>
</dbReference>
<dbReference type="AlphaFoldDB" id="A0A2M7RK52"/>
<comment type="similarity">
    <text evidence="3">Belongs to the FPG family.</text>
</comment>
<dbReference type="PANTHER" id="PTHR22993">
    <property type="entry name" value="FORMAMIDOPYRIMIDINE-DNA GLYCOSYLASE"/>
    <property type="match status" value="1"/>
</dbReference>
<feature type="domain" description="FPG-type" evidence="15">
    <location>
        <begin position="228"/>
        <end position="260"/>
    </location>
</feature>
<dbReference type="PANTHER" id="PTHR22993:SF9">
    <property type="entry name" value="FORMAMIDOPYRIMIDINE-DNA GLYCOSYLASE"/>
    <property type="match status" value="1"/>
</dbReference>
<keyword evidence="7" id="KW-0378">Hydrolase</keyword>
<accession>A0A2M7RK52</accession>
<dbReference type="SMART" id="SM00898">
    <property type="entry name" value="Fapy_DNA_glyco"/>
    <property type="match status" value="1"/>
</dbReference>
<dbReference type="InterPro" id="IPR010663">
    <property type="entry name" value="Znf_FPG/IleRS"/>
</dbReference>
<comment type="cofactor">
    <cofactor evidence="2">
        <name>Zn(2+)</name>
        <dbReference type="ChEBI" id="CHEBI:29105"/>
    </cofactor>
</comment>
<keyword evidence="9" id="KW-0238">DNA-binding</keyword>
<evidence type="ECO:0000256" key="11">
    <source>
        <dbReference type="ARBA" id="ARBA00023239"/>
    </source>
</evidence>
<comment type="caution">
    <text evidence="17">The sequence shown here is derived from an EMBL/GenBank/DDBJ whole genome shotgun (WGS) entry which is preliminary data.</text>
</comment>
<evidence type="ECO:0000256" key="5">
    <source>
        <dbReference type="ARBA" id="ARBA00022763"/>
    </source>
</evidence>
<sequence length="260" mass="29501">MPELPDLEIYKENLKLKVLNKKITCALVIKPRVLKQLSASDFNQKVIGKIVKSIERRGKLLIFGLSSGDKIIVHLMLYGQLQWVETSKRKSADTCLILEFADDSLRFVDGTAWIKVTLDAKEIDRVGPEPLEADFTETQLQNILQKKQLGGVKERLVDQKLIAGIGNAYVDEILWEAGINPARAASLLKDKEIKALYQAIPKILKQAIKEVRQRLKGGISGEPRDFLAVHRKKECPRCKTKIKRIELNKKGTYYCPHCQK</sequence>
<evidence type="ECO:0000256" key="10">
    <source>
        <dbReference type="ARBA" id="ARBA00023204"/>
    </source>
</evidence>
<evidence type="ECO:0000256" key="13">
    <source>
        <dbReference type="ARBA" id="ARBA00023295"/>
    </source>
</evidence>
<dbReference type="Pfam" id="PF01149">
    <property type="entry name" value="Fapy_DNA_glyco"/>
    <property type="match status" value="1"/>
</dbReference>
<dbReference type="SUPFAM" id="SSF46946">
    <property type="entry name" value="S13-like H2TH domain"/>
    <property type="match status" value="1"/>
</dbReference>
<evidence type="ECO:0000256" key="4">
    <source>
        <dbReference type="ARBA" id="ARBA00022723"/>
    </source>
</evidence>
<evidence type="ECO:0000256" key="2">
    <source>
        <dbReference type="ARBA" id="ARBA00001947"/>
    </source>
</evidence>
<evidence type="ECO:0000256" key="12">
    <source>
        <dbReference type="ARBA" id="ARBA00023268"/>
    </source>
</evidence>
<evidence type="ECO:0000313" key="17">
    <source>
        <dbReference type="EMBL" id="PIY97120.1"/>
    </source>
</evidence>
<keyword evidence="6 14" id="KW-0863">Zinc-finger</keyword>
<dbReference type="GO" id="GO:0016829">
    <property type="term" value="F:lyase activity"/>
    <property type="evidence" value="ECO:0007669"/>
    <property type="project" value="UniProtKB-KW"/>
</dbReference>
<name>A0A2M7RK52_9BACT</name>
<dbReference type="Gene3D" id="3.20.190.10">
    <property type="entry name" value="MutM-like, N-terminal"/>
    <property type="match status" value="1"/>
</dbReference>
<evidence type="ECO:0000256" key="6">
    <source>
        <dbReference type="ARBA" id="ARBA00022771"/>
    </source>
</evidence>
<dbReference type="PROSITE" id="PS51068">
    <property type="entry name" value="FPG_CAT"/>
    <property type="match status" value="1"/>
</dbReference>
<feature type="domain" description="Formamidopyrimidine-DNA glycosylase catalytic" evidence="16">
    <location>
        <begin position="2"/>
        <end position="114"/>
    </location>
</feature>
<dbReference type="InterPro" id="IPR010979">
    <property type="entry name" value="Ribosomal_uS13-like_H2TH"/>
</dbReference>
<dbReference type="InterPro" id="IPR012319">
    <property type="entry name" value="FPG_cat"/>
</dbReference>
<comment type="catalytic activity">
    <reaction evidence="1">
        <text>Hydrolysis of DNA containing ring-opened 7-methylguanine residues, releasing 2,6-diamino-4-hydroxy-5-(N-methyl)formamidopyrimidine.</text>
        <dbReference type="EC" id="3.2.2.23"/>
    </reaction>
</comment>
<dbReference type="GO" id="GO:0003684">
    <property type="term" value="F:damaged DNA binding"/>
    <property type="evidence" value="ECO:0007669"/>
    <property type="project" value="InterPro"/>
</dbReference>
<dbReference type="InterPro" id="IPR015886">
    <property type="entry name" value="H2TH_FPG"/>
</dbReference>
<evidence type="ECO:0000256" key="7">
    <source>
        <dbReference type="ARBA" id="ARBA00022801"/>
    </source>
</evidence>
<dbReference type="Pfam" id="PF06827">
    <property type="entry name" value="zf-FPG_IleRS"/>
    <property type="match status" value="1"/>
</dbReference>
<dbReference type="Gene3D" id="1.10.8.50">
    <property type="match status" value="1"/>
</dbReference>
<dbReference type="SUPFAM" id="SSF81624">
    <property type="entry name" value="N-terminal domain of MutM-like DNA repair proteins"/>
    <property type="match status" value="1"/>
</dbReference>
<gene>
    <name evidence="17" type="ORF">COY66_01165</name>
</gene>
<evidence type="ECO:0000256" key="3">
    <source>
        <dbReference type="ARBA" id="ARBA00009409"/>
    </source>
</evidence>
<dbReference type="InterPro" id="IPR035937">
    <property type="entry name" value="FPG_N"/>
</dbReference>
<dbReference type="SUPFAM" id="SSF57716">
    <property type="entry name" value="Glucocorticoid receptor-like (DNA-binding domain)"/>
    <property type="match status" value="1"/>
</dbReference>
<keyword evidence="10" id="KW-0234">DNA repair</keyword>
<dbReference type="SMART" id="SM01232">
    <property type="entry name" value="H2TH"/>
    <property type="match status" value="1"/>
</dbReference>
<dbReference type="Proteomes" id="UP000230779">
    <property type="component" value="Unassembled WGS sequence"/>
</dbReference>
<dbReference type="Pfam" id="PF06831">
    <property type="entry name" value="H2TH"/>
    <property type="match status" value="1"/>
</dbReference>
<proteinExistence type="inferred from homology"/>
<evidence type="ECO:0000313" key="18">
    <source>
        <dbReference type="Proteomes" id="UP000230779"/>
    </source>
</evidence>
<evidence type="ECO:0000256" key="1">
    <source>
        <dbReference type="ARBA" id="ARBA00001668"/>
    </source>
</evidence>
<dbReference type="GO" id="GO:0008270">
    <property type="term" value="F:zinc ion binding"/>
    <property type="evidence" value="ECO:0007669"/>
    <property type="project" value="UniProtKB-KW"/>
</dbReference>
<evidence type="ECO:0000259" key="15">
    <source>
        <dbReference type="PROSITE" id="PS51066"/>
    </source>
</evidence>
<keyword evidence="13" id="KW-0326">Glycosidase</keyword>
<evidence type="ECO:0000259" key="16">
    <source>
        <dbReference type="PROSITE" id="PS51068"/>
    </source>
</evidence>
<keyword evidence="4" id="KW-0479">Metal-binding</keyword>
<dbReference type="GO" id="GO:0034039">
    <property type="term" value="F:8-oxo-7,8-dihydroguanine DNA N-glycosylase activity"/>
    <property type="evidence" value="ECO:0007669"/>
    <property type="project" value="TreeGrafter"/>
</dbReference>
<keyword evidence="12" id="KW-0511">Multifunctional enzyme</keyword>
<evidence type="ECO:0000256" key="14">
    <source>
        <dbReference type="PROSITE-ProRule" id="PRU00391"/>
    </source>
</evidence>
<reference evidence="17 18" key="1">
    <citation type="submission" date="2017-09" db="EMBL/GenBank/DDBJ databases">
        <title>Depth-based differentiation of microbial function through sediment-hosted aquifers and enrichment of novel symbionts in the deep terrestrial subsurface.</title>
        <authorList>
            <person name="Probst A.J."/>
            <person name="Ladd B."/>
            <person name="Jarett J.K."/>
            <person name="Geller-Mcgrath D.E."/>
            <person name="Sieber C.M."/>
            <person name="Emerson J.B."/>
            <person name="Anantharaman K."/>
            <person name="Thomas B.C."/>
            <person name="Malmstrom R."/>
            <person name="Stieglmeier M."/>
            <person name="Klingl A."/>
            <person name="Woyke T."/>
            <person name="Ryan C.M."/>
            <person name="Banfield J.F."/>
        </authorList>
    </citation>
    <scope>NUCLEOTIDE SEQUENCE [LARGE SCALE GENOMIC DNA]</scope>
    <source>
        <strain evidence="17">CG_4_10_14_0_8_um_filter_42_10</strain>
    </source>
</reference>
<organism evidence="17 18">
    <name type="scientific">Candidatus Kerfeldbacteria bacterium CG_4_10_14_0_8_um_filter_42_10</name>
    <dbReference type="NCBI Taxonomy" id="2014248"/>
    <lineage>
        <taxon>Bacteria</taxon>
        <taxon>Candidatus Kerfeldiibacteriota</taxon>
    </lineage>
</organism>
<dbReference type="GO" id="GO:0006284">
    <property type="term" value="P:base-excision repair"/>
    <property type="evidence" value="ECO:0007669"/>
    <property type="project" value="InterPro"/>
</dbReference>
<evidence type="ECO:0000256" key="8">
    <source>
        <dbReference type="ARBA" id="ARBA00022833"/>
    </source>
</evidence>
<keyword evidence="11" id="KW-0456">Lyase</keyword>
<dbReference type="InterPro" id="IPR000214">
    <property type="entry name" value="Znf_DNA_glyclase/AP_lyase"/>
</dbReference>
<keyword evidence="5" id="KW-0227">DNA damage</keyword>
<dbReference type="GO" id="GO:0003906">
    <property type="term" value="F:DNA-(apurinic or apyrimidinic site) endonuclease activity"/>
    <property type="evidence" value="ECO:0007669"/>
    <property type="project" value="InterPro"/>
</dbReference>
<evidence type="ECO:0000256" key="9">
    <source>
        <dbReference type="ARBA" id="ARBA00023125"/>
    </source>
</evidence>